<dbReference type="EMBL" id="CP002069">
    <property type="protein sequence ID" value="ADI75049.1"/>
    <property type="molecule type" value="Genomic_DNA"/>
</dbReference>
<name>D7EAQ0_METEZ</name>
<evidence type="ECO:0000313" key="1">
    <source>
        <dbReference type="EMBL" id="ADI75049.1"/>
    </source>
</evidence>
<accession>D7EAQ0</accession>
<organism evidence="1 2">
    <name type="scientific">Methanohalobium evestigatum (strain ATCC BAA-1072 / DSM 3721 / NBRC 107634 / OCM 161 / Z-7303)</name>
    <dbReference type="NCBI Taxonomy" id="644295"/>
    <lineage>
        <taxon>Archaea</taxon>
        <taxon>Methanobacteriati</taxon>
        <taxon>Methanobacteriota</taxon>
        <taxon>Stenosarchaea group</taxon>
        <taxon>Methanomicrobia</taxon>
        <taxon>Methanosarcinales</taxon>
        <taxon>Methanosarcinaceae</taxon>
        <taxon>Methanohalobium</taxon>
    </lineage>
</organism>
<keyword evidence="2" id="KW-1185">Reference proteome</keyword>
<dbReference type="STRING" id="644295.Metev_2224"/>
<proteinExistence type="predicted"/>
<dbReference type="HOGENOM" id="CLU_2353210_0_0_2"/>
<dbReference type="KEGG" id="mev:Metev_2224"/>
<protein>
    <submittedName>
        <fullName evidence="1">Uncharacterized protein</fullName>
    </submittedName>
</protein>
<reference evidence="1 2" key="1">
    <citation type="submission" date="2010-06" db="EMBL/GenBank/DDBJ databases">
        <title>Complete sequence chromosome of Methanohalobium evestigatum Z-7303.</title>
        <authorList>
            <consortium name="US DOE Joint Genome Institute"/>
            <person name="Lucas S."/>
            <person name="Copeland A."/>
            <person name="Lapidus A."/>
            <person name="Cheng J.-F."/>
            <person name="Bruce D."/>
            <person name="Goodwin L."/>
            <person name="Pitluck S."/>
            <person name="Saunders E."/>
            <person name="Detter J.C."/>
            <person name="Han C."/>
            <person name="Tapia R."/>
            <person name="Land M."/>
            <person name="Hauser L."/>
            <person name="Kyrpides N."/>
            <person name="Mikhailova N."/>
            <person name="Sieprawska-Lupa M."/>
            <person name="Whitman W.B."/>
            <person name="Anderson I."/>
            <person name="Woyke T."/>
        </authorList>
    </citation>
    <scope>NUCLEOTIDE SEQUENCE [LARGE SCALE GENOMIC DNA]</scope>
    <source>
        <strain evidence="2">ATCC BAA-1072 / DSM 3721 / NBRC 107634 / OCM 161 / Z-7303</strain>
    </source>
</reference>
<dbReference type="GeneID" id="9347888"/>
<dbReference type="RefSeq" id="WP_013195614.1">
    <property type="nucleotide sequence ID" value="NC_014253.1"/>
</dbReference>
<evidence type="ECO:0000313" key="2">
    <source>
        <dbReference type="Proteomes" id="UP000000391"/>
    </source>
</evidence>
<sequence length="96" mass="10518">MAFSLALISYSLFSIDDESGYVVGNVTAVNEKGDKFAVTIEDAEGYYEDEIGNQAGFGVENFTIVETEIVMGKKLKVTYTEIDGKVSAIRIEKYGN</sequence>
<gene>
    <name evidence="1" type="ordered locus">Metev_2224</name>
</gene>
<dbReference type="AlphaFoldDB" id="D7EAQ0"/>
<dbReference type="Proteomes" id="UP000000391">
    <property type="component" value="Chromosome"/>
</dbReference>